<feature type="compositionally biased region" description="Basic and acidic residues" evidence="6">
    <location>
        <begin position="574"/>
        <end position="585"/>
    </location>
</feature>
<dbReference type="InterPro" id="IPR027417">
    <property type="entry name" value="P-loop_NTPase"/>
</dbReference>
<dbReference type="OMA" id="AFFEIYV"/>
<feature type="compositionally biased region" description="Polar residues" evidence="6">
    <location>
        <begin position="274"/>
        <end position="283"/>
    </location>
</feature>
<feature type="domain" description="DUF4045" evidence="7">
    <location>
        <begin position="168"/>
        <end position="799"/>
    </location>
</feature>
<dbReference type="eggNOG" id="KOG0073">
    <property type="taxonomic scope" value="Eukaryota"/>
</dbReference>
<feature type="binding site" evidence="5">
    <location>
        <position position="45"/>
    </location>
    <ligand>
        <name>Mg(2+)</name>
        <dbReference type="ChEBI" id="CHEBI:18420"/>
    </ligand>
</feature>
<evidence type="ECO:0000256" key="6">
    <source>
        <dbReference type="SAM" id="MobiDB-lite"/>
    </source>
</evidence>
<dbReference type="SMART" id="SM00177">
    <property type="entry name" value="ARF"/>
    <property type="match status" value="1"/>
</dbReference>
<dbReference type="EMBL" id="GL988041">
    <property type="protein sequence ID" value="EGS20408.1"/>
    <property type="molecule type" value="Genomic_DNA"/>
</dbReference>
<evidence type="ECO:0000256" key="4">
    <source>
        <dbReference type="PIRSR" id="PIRSR606689-1"/>
    </source>
</evidence>
<reference evidence="9 10" key="1">
    <citation type="journal article" date="2011" name="Cell">
        <title>Insight into structure and assembly of the nuclear pore complex by utilizing the genome of a eukaryotic thermophile.</title>
        <authorList>
            <person name="Amlacher S."/>
            <person name="Sarges P."/>
            <person name="Flemming D."/>
            <person name="van Noort V."/>
            <person name="Kunze R."/>
            <person name="Devos D.P."/>
            <person name="Arumugam M."/>
            <person name="Bork P."/>
            <person name="Hurt E."/>
        </authorList>
    </citation>
    <scope>NUCLEOTIDE SEQUENCE [LARGE SCALE GENOMIC DNA]</scope>
    <source>
        <strain evidence="10">DSM 1495 / CBS 144.50 / IMI 039719</strain>
    </source>
</reference>
<feature type="compositionally biased region" description="Basic and acidic residues" evidence="6">
    <location>
        <begin position="546"/>
        <end position="562"/>
    </location>
</feature>
<dbReference type="RefSeq" id="XP_006692704.1">
    <property type="nucleotide sequence ID" value="XM_006692641.1"/>
</dbReference>
<dbReference type="KEGG" id="cthr:CTHT_0022370"/>
<comment type="similarity">
    <text evidence="1">Belongs to the small GTPase superfamily. Arf family.</text>
</comment>
<feature type="compositionally biased region" description="Low complexity" evidence="6">
    <location>
        <begin position="471"/>
        <end position="487"/>
    </location>
</feature>
<feature type="region of interest" description="Disordered" evidence="6">
    <location>
        <begin position="1331"/>
        <end position="1394"/>
    </location>
</feature>
<dbReference type="InterPro" id="IPR006689">
    <property type="entry name" value="Small_GTPase_ARF/SAR"/>
</dbReference>
<keyword evidence="5" id="KW-0460">Magnesium</keyword>
<accession>G0S432</accession>
<dbReference type="GeneID" id="18256275"/>
<evidence type="ECO:0000256" key="2">
    <source>
        <dbReference type="ARBA" id="ARBA00022741"/>
    </source>
</evidence>
<dbReference type="SMART" id="SM00178">
    <property type="entry name" value="SAR"/>
    <property type="match status" value="1"/>
</dbReference>
<dbReference type="FunFam" id="3.40.50.300:FF:001166">
    <property type="entry name" value="ADP-ribosylation factor D"/>
    <property type="match status" value="1"/>
</dbReference>
<feature type="compositionally biased region" description="Polar residues" evidence="6">
    <location>
        <begin position="522"/>
        <end position="543"/>
    </location>
</feature>
<feature type="compositionally biased region" description="Polar residues" evidence="6">
    <location>
        <begin position="874"/>
        <end position="883"/>
    </location>
</feature>
<dbReference type="HOGENOM" id="CLU_001208_0_0_1"/>
<feature type="compositionally biased region" description="Polar residues" evidence="6">
    <location>
        <begin position="1101"/>
        <end position="1132"/>
    </location>
</feature>
<dbReference type="Pfam" id="PF13254">
    <property type="entry name" value="DUF4045"/>
    <property type="match status" value="1"/>
</dbReference>
<feature type="compositionally biased region" description="Low complexity" evidence="6">
    <location>
        <begin position="1178"/>
        <end position="1208"/>
    </location>
</feature>
<organism evidence="10">
    <name type="scientific">Chaetomium thermophilum (strain DSM 1495 / CBS 144.50 / IMI 039719)</name>
    <name type="common">Thermochaetoides thermophila</name>
    <dbReference type="NCBI Taxonomy" id="759272"/>
    <lineage>
        <taxon>Eukaryota</taxon>
        <taxon>Fungi</taxon>
        <taxon>Dikarya</taxon>
        <taxon>Ascomycota</taxon>
        <taxon>Pezizomycotina</taxon>
        <taxon>Sordariomycetes</taxon>
        <taxon>Sordariomycetidae</taxon>
        <taxon>Sordariales</taxon>
        <taxon>Chaetomiaceae</taxon>
        <taxon>Thermochaetoides</taxon>
    </lineage>
</organism>
<feature type="compositionally biased region" description="Polar residues" evidence="6">
    <location>
        <begin position="342"/>
        <end position="355"/>
    </location>
</feature>
<dbReference type="PROSITE" id="PS51417">
    <property type="entry name" value="ARF"/>
    <property type="match status" value="1"/>
</dbReference>
<evidence type="ECO:0000256" key="3">
    <source>
        <dbReference type="ARBA" id="ARBA00023134"/>
    </source>
</evidence>
<feature type="compositionally biased region" description="Polar residues" evidence="6">
    <location>
        <begin position="1153"/>
        <end position="1165"/>
    </location>
</feature>
<feature type="compositionally biased region" description="Polar residues" evidence="6">
    <location>
        <begin position="297"/>
        <end position="326"/>
    </location>
</feature>
<dbReference type="GO" id="GO:0046872">
    <property type="term" value="F:metal ion binding"/>
    <property type="evidence" value="ECO:0007669"/>
    <property type="project" value="UniProtKB-KW"/>
</dbReference>
<keyword evidence="2 4" id="KW-0547">Nucleotide-binding</keyword>
<dbReference type="SMART" id="SM00175">
    <property type="entry name" value="RAB"/>
    <property type="match status" value="1"/>
</dbReference>
<feature type="binding site" evidence="5">
    <location>
        <position position="28"/>
    </location>
    <ligand>
        <name>Mg(2+)</name>
        <dbReference type="ChEBI" id="CHEBI:18420"/>
    </ligand>
</feature>
<sequence length="1801" mass="195989">MLSILRKARLKDKELRILMLGLDNAGKTTIVKKILGEDVSKVSPTLGFNIKTIDYEGYKLNIWDVGGQKTLRSYWRNYFEKTDALIWVVDGTDRLRIDDCREELHNLLQEERLSGASLLVFANKTDVRGCMTAEEILQMPAEGGFDVGLSTWRAAQRHSLDHAKLSMSDEVSDFLRTVERLKERREEEDEARSRELEERILQEKKERQARRAERARSISPQKSSPAATPSPTTHRIGIFPSASDGTSLASPGLESSGSPGQRSVPSAEPMDGTTDYSYSSSPTKENESPLDSDTKRNSVTVTSPSIAVPSARTTLAWQRRPTSQSSDRPKSRPLSMVAAENSARNSNPATESTIAPDQPMSRDQIAQALASKDPSWFRQTADPSRGSAAFRKNQVEDENTVELPSARTQLPGLARDVFTEPSKENQVPRPGTPATPGKPASPLPLGLAQRLDPPTGDAFGDADTPSANRLSTASTPSRTSPTRTSPTKGLGGFVESAMMKRADSVKRWSVNSPAGLHRADSSRSSISGLDNLQRSSTSKSRPTSMLRERDSAEGKEEGKEDGLSATGESGIQKEGQHKEETKKETPPTSPSKTMDPRRWSPNKNSWLEAALNKPESPKTKPAPATPSQPAWLVELNKAKAQKANATSSTNAPATESTANSALPKKPDAKPDGLVKPSSLIDKPELASFRGSLRKSSPSNDDSQTGSSVDAPTSSKSEYRSSVFKPPVPLPSQKTTDPIDELKSIAGSLRRTKTEKYVPQDEFKESLVKGKLALNVTGGPKKSERVDELKEAILKKKEEFKKAQQEGRGVSVAKEPSSASDNPLPEGIAKRLELQRTGTLRHSRTGSEAVASPTTSTNSNRFSFVSTAPKADTPAPSSEASTQRPGHIRTKSNVGSLAARFNPALASLIARGPPGVAGAAKGPEGSGNSGSADQMEAPSAPGPQLTHLTKNRARGPKRKAPTSVIKAMEQAEAKPQEKAAEPEKPAASAKATISPKPDRFTFPKADPLTAEKPKTGSDVIPLVDSSKKFPKEEPKLGEPVTLVGATPTRTRSKSIHEKIASLTALSQQSSKPAESSNDAQRSWGRSRSQTKVHEQVAALASLGQQNSKPAETNSDLQHTSSVKTRPRSQTKVQEQVAALAALTQSQTQKPAEPSTDTALQRSPTIRSRSHSRSPTKVIEQAAALAALNTTSSSSKSAEPSAEASTPLSPKKLDVKRMSQFFDQQSQMSPKPEPEPVKPKPASPIKDRFPSQSEKPGDAETESRPLFPIRRKSVAGQVLSSQPTEQKLAEDTEAKPQFHIRRKSVAGNVLSSQPTEQKPATVEAEKPVFHIRRKSVAAQSPTRAVSPPKPTVEDAPDVDDPPAKVSRPLPTPPPVISPTLTSPRVASPMRSPGKQPSEVAAMIEAFFGTERPRRKYTVDAAEVLIKRPISIAPVHTESVQFQRLLSDGKRFSPPSHHSRTLFEHEMYLCTHTFANNVGERLTEVYLWVGDGVSNDDINEGNMYAMHHAHKLRANYVTIHQGHETSEFIQALGGVVITRRGDSNRYDSLLPSMLCGRRYMGQIVFDEVDFSPLSLCSGFPYLITQNGKCYLWKGKGSDVEELSCARLVGMDLAVTGELIEVEEGSENEGFWAIFGGATRLPSADHWRLKPSYERYNSRLFVASSVEKQQIKEIAPFRQTDLSQENIYVLDAFFELYIIVGARSQHQYVAFRNALDFAQEYAILAAGMEDRPFVPVSTVVLEGIPRDCKSVFRKWEDKYCPTILNAPTSQPGALQPQKTGGNGGLKRARSLRTVPLTQALQALAE</sequence>
<feature type="compositionally biased region" description="Polar residues" evidence="6">
    <location>
        <begin position="243"/>
        <end position="264"/>
    </location>
</feature>
<feature type="compositionally biased region" description="Polar residues" evidence="6">
    <location>
        <begin position="851"/>
        <end position="865"/>
    </location>
</feature>
<feature type="compositionally biased region" description="Basic and acidic residues" evidence="6">
    <location>
        <begin position="968"/>
        <end position="983"/>
    </location>
</feature>
<dbReference type="InterPro" id="IPR029006">
    <property type="entry name" value="ADF-H/Gelsolin-like_dom_sf"/>
</dbReference>
<gene>
    <name evidence="9" type="ORF">CTHT_0022370</name>
</gene>
<dbReference type="PANTHER" id="PTHR45697">
    <property type="entry name" value="ADP-RIBOSYLATION FACTOR-LIKE PROTEIN 2-RELATED"/>
    <property type="match status" value="1"/>
</dbReference>
<dbReference type="InterPro" id="IPR025118">
    <property type="entry name" value="DUF4045"/>
</dbReference>
<keyword evidence="5" id="KW-0479">Metal-binding</keyword>
<dbReference type="InterPro" id="IPR007122">
    <property type="entry name" value="Villin/Gelsolin"/>
</dbReference>
<feature type="compositionally biased region" description="Low complexity" evidence="6">
    <location>
        <begin position="1134"/>
        <end position="1147"/>
    </location>
</feature>
<feature type="region of interest" description="Disordered" evidence="6">
    <location>
        <begin position="799"/>
        <end position="894"/>
    </location>
</feature>
<evidence type="ECO:0000313" key="9">
    <source>
        <dbReference type="EMBL" id="EGS20408.1"/>
    </source>
</evidence>
<dbReference type="OrthoDB" id="6375767at2759"/>
<feature type="compositionally biased region" description="Polar residues" evidence="6">
    <location>
        <begin position="218"/>
        <end position="233"/>
    </location>
</feature>
<name>G0S432_CHATD</name>
<dbReference type="STRING" id="759272.G0S432"/>
<feature type="compositionally biased region" description="Basic and acidic residues" evidence="6">
    <location>
        <begin position="284"/>
        <end position="296"/>
    </location>
</feature>
<dbReference type="NCBIfam" id="TIGR00231">
    <property type="entry name" value="small_GTP"/>
    <property type="match status" value="1"/>
</dbReference>
<dbReference type="Proteomes" id="UP000008066">
    <property type="component" value="Unassembled WGS sequence"/>
</dbReference>
<dbReference type="Gene3D" id="3.40.50.300">
    <property type="entry name" value="P-loop containing nucleotide triphosphate hydrolases"/>
    <property type="match status" value="1"/>
</dbReference>
<feature type="compositionally biased region" description="Low complexity" evidence="6">
    <location>
        <begin position="911"/>
        <end position="922"/>
    </location>
</feature>
<dbReference type="PRINTS" id="PR00328">
    <property type="entry name" value="SAR1GTPBP"/>
</dbReference>
<dbReference type="GO" id="GO:0003924">
    <property type="term" value="F:GTPase activity"/>
    <property type="evidence" value="ECO:0007669"/>
    <property type="project" value="InterPro"/>
</dbReference>
<dbReference type="GO" id="GO:0005525">
    <property type="term" value="F:GTP binding"/>
    <property type="evidence" value="ECO:0007669"/>
    <property type="project" value="UniProtKB-KW"/>
</dbReference>
<feature type="domain" description="DUF7904" evidence="8">
    <location>
        <begin position="1439"/>
        <end position="1537"/>
    </location>
</feature>
<evidence type="ECO:0000259" key="8">
    <source>
        <dbReference type="Pfam" id="PF25480"/>
    </source>
</evidence>
<feature type="compositionally biased region" description="Low complexity" evidence="6">
    <location>
        <begin position="643"/>
        <end position="661"/>
    </location>
</feature>
<feature type="compositionally biased region" description="Polar residues" evidence="6">
    <location>
        <begin position="1062"/>
        <end position="1088"/>
    </location>
</feature>
<dbReference type="InterPro" id="IPR044612">
    <property type="entry name" value="ARL2/3"/>
</dbReference>
<keyword evidence="3 4" id="KW-0342">GTP-binding</keyword>
<feature type="compositionally biased region" description="Basic and acidic residues" evidence="6">
    <location>
        <begin position="1243"/>
        <end position="1261"/>
    </location>
</feature>
<feature type="compositionally biased region" description="Basic residues" evidence="6">
    <location>
        <begin position="948"/>
        <end position="959"/>
    </location>
</feature>
<dbReference type="Pfam" id="PF00025">
    <property type="entry name" value="Arf"/>
    <property type="match status" value="1"/>
</dbReference>
<dbReference type="Gene3D" id="3.40.20.10">
    <property type="entry name" value="Severin"/>
    <property type="match status" value="3"/>
</dbReference>
<feature type="compositionally biased region" description="Basic and acidic residues" evidence="6">
    <location>
        <begin position="204"/>
        <end position="216"/>
    </location>
</feature>
<proteinExistence type="inferred from homology"/>
<dbReference type="InterPro" id="IPR005225">
    <property type="entry name" value="Small_GTP-bd"/>
</dbReference>
<feature type="region of interest" description="Disordered" evidence="6">
    <location>
        <begin position="909"/>
        <end position="1298"/>
    </location>
</feature>
<dbReference type="Pfam" id="PF25480">
    <property type="entry name" value="DUF7904"/>
    <property type="match status" value="1"/>
</dbReference>
<protein>
    <submittedName>
        <fullName evidence="9">Putative ADP-ribosylation factor</fullName>
    </submittedName>
</protein>
<evidence type="ECO:0000313" key="10">
    <source>
        <dbReference type="Proteomes" id="UP000008066"/>
    </source>
</evidence>
<feature type="binding site" evidence="4">
    <location>
        <begin position="21"/>
        <end position="28"/>
    </location>
    <ligand>
        <name>GTP</name>
        <dbReference type="ChEBI" id="CHEBI:37565"/>
    </ligand>
</feature>
<feature type="binding site" evidence="4">
    <location>
        <begin position="123"/>
        <end position="126"/>
    </location>
    <ligand>
        <name>GTP</name>
        <dbReference type="ChEBI" id="CHEBI:37565"/>
    </ligand>
</feature>
<feature type="compositionally biased region" description="Basic and acidic residues" evidence="6">
    <location>
        <begin position="1024"/>
        <end position="1035"/>
    </location>
</feature>
<evidence type="ECO:0000259" key="7">
    <source>
        <dbReference type="Pfam" id="PF13254"/>
    </source>
</evidence>
<feature type="region of interest" description="Disordered" evidence="6">
    <location>
        <begin position="204"/>
        <end position="756"/>
    </location>
</feature>
<feature type="compositionally biased region" description="Low complexity" evidence="6">
    <location>
        <begin position="1216"/>
        <end position="1228"/>
    </location>
</feature>
<evidence type="ECO:0000256" key="1">
    <source>
        <dbReference type="ARBA" id="ARBA00010290"/>
    </source>
</evidence>
<feature type="compositionally biased region" description="Polar residues" evidence="6">
    <location>
        <begin position="693"/>
        <end position="715"/>
    </location>
</feature>
<dbReference type="SUPFAM" id="SSF52540">
    <property type="entry name" value="P-loop containing nucleoside triphosphate hydrolases"/>
    <property type="match status" value="1"/>
</dbReference>
<dbReference type="InterPro" id="IPR057226">
    <property type="entry name" value="DUF7904"/>
</dbReference>
<dbReference type="SMART" id="SM00262">
    <property type="entry name" value="GEL"/>
    <property type="match status" value="3"/>
</dbReference>
<keyword evidence="10" id="KW-1185">Reference proteome</keyword>
<feature type="compositionally biased region" description="Basic and acidic residues" evidence="6">
    <location>
        <begin position="1285"/>
        <end position="1294"/>
    </location>
</feature>
<dbReference type="SUPFAM" id="SSF55753">
    <property type="entry name" value="Actin depolymerizing proteins"/>
    <property type="match status" value="3"/>
</dbReference>
<dbReference type="GO" id="GO:0051015">
    <property type="term" value="F:actin filament binding"/>
    <property type="evidence" value="ECO:0007669"/>
    <property type="project" value="InterPro"/>
</dbReference>
<dbReference type="eggNOG" id="KOG0443">
    <property type="taxonomic scope" value="Eukaryota"/>
</dbReference>
<evidence type="ECO:0000256" key="5">
    <source>
        <dbReference type="PIRSR" id="PIRSR606689-2"/>
    </source>
</evidence>
<feature type="binding site" evidence="4">
    <location>
        <position position="67"/>
    </location>
    <ligand>
        <name>GTP</name>
        <dbReference type="ChEBI" id="CHEBI:37565"/>
    </ligand>
</feature>